<dbReference type="InterPro" id="IPR008949">
    <property type="entry name" value="Isoprenoid_synthase_dom_sf"/>
</dbReference>
<evidence type="ECO:0000313" key="2">
    <source>
        <dbReference type="Proteomes" id="UP000295375"/>
    </source>
</evidence>
<protein>
    <submittedName>
        <fullName evidence="1">Farnesyl-diphosphate farnesyltransferase</fullName>
    </submittedName>
</protein>
<dbReference type="Gene3D" id="1.10.600.10">
    <property type="entry name" value="Farnesyl Diphosphate Synthase"/>
    <property type="match status" value="1"/>
</dbReference>
<gene>
    <name evidence="1" type="ORF">EV696_10155</name>
</gene>
<dbReference type="AlphaFoldDB" id="A0A4R6UXR2"/>
<dbReference type="Proteomes" id="UP000295375">
    <property type="component" value="Unassembled WGS sequence"/>
</dbReference>
<evidence type="ECO:0000313" key="1">
    <source>
        <dbReference type="EMBL" id="TDQ51086.1"/>
    </source>
</evidence>
<comment type="caution">
    <text evidence="1">The sequence shown here is derived from an EMBL/GenBank/DDBJ whole genome shotgun (WGS) entry which is preliminary data.</text>
</comment>
<name>A0A4R6UXR2_9GAMM</name>
<accession>A0A4R6UXR2</accession>
<dbReference type="GO" id="GO:0016740">
    <property type="term" value="F:transferase activity"/>
    <property type="evidence" value="ECO:0007669"/>
    <property type="project" value="UniProtKB-KW"/>
</dbReference>
<dbReference type="EMBL" id="SNYM01000001">
    <property type="protein sequence ID" value="TDQ51086.1"/>
    <property type="molecule type" value="Genomic_DNA"/>
</dbReference>
<dbReference type="RefSeq" id="WP_133586942.1">
    <property type="nucleotide sequence ID" value="NZ_CP037953.1"/>
</dbReference>
<dbReference type="OrthoDB" id="9807580at2"/>
<keyword evidence="1" id="KW-0808">Transferase</keyword>
<dbReference type="SUPFAM" id="SSF48576">
    <property type="entry name" value="Terpenoid synthases"/>
    <property type="match status" value="1"/>
</dbReference>
<dbReference type="InterPro" id="IPR002060">
    <property type="entry name" value="Squ/phyt_synthse"/>
</dbReference>
<reference evidence="1 2" key="1">
    <citation type="submission" date="2019-03" db="EMBL/GenBank/DDBJ databases">
        <title>Genomic Encyclopedia of Type Strains, Phase IV (KMG-IV): sequencing the most valuable type-strain genomes for metagenomic binning, comparative biology and taxonomic classification.</title>
        <authorList>
            <person name="Goeker M."/>
        </authorList>
    </citation>
    <scope>NUCLEOTIDE SEQUENCE [LARGE SCALE GENOMIC DNA]</scope>
    <source>
        <strain evidence="1 2">DSM 103792</strain>
    </source>
</reference>
<proteinExistence type="predicted"/>
<keyword evidence="2" id="KW-1185">Reference proteome</keyword>
<dbReference type="Pfam" id="PF00494">
    <property type="entry name" value="SQS_PSY"/>
    <property type="match status" value="1"/>
</dbReference>
<organism evidence="1 2">
    <name type="scientific">Permianibacter aggregans</name>
    <dbReference type="NCBI Taxonomy" id="1510150"/>
    <lineage>
        <taxon>Bacteria</taxon>
        <taxon>Pseudomonadati</taxon>
        <taxon>Pseudomonadota</taxon>
        <taxon>Gammaproteobacteria</taxon>
        <taxon>Pseudomonadales</taxon>
        <taxon>Pseudomonadaceae</taxon>
        <taxon>Permianibacter</taxon>
    </lineage>
</organism>
<sequence length="288" mass="32881">MSAFEFCQQDVAPRFSDWAFASASMSATQQAELFGVLSCAQRVADIPHRASEMQVATAQISWWQQQLAAVAEQDTQQPYKNLAATEITIHPSLVAMQSLLQREPQALSWLTQLLEHTNEDLQFAGFQQESELTHFWQHRHRPLWSLKLAVFRQPFAESWLPLAALAEWVQVLKRWPTLMADGVVYLPESWLAEQQLTISDLVEKKAPNALPTLLANISARIRSQANTALSSLSPETRTQTQPLLRWLHLQNAWLKATERAGFPLYDYRLELGSLQKRFVVWRAARASF</sequence>